<sequence>MSRAQLMDKYALKKIPLHEFIKAKEKTKEVMKGMESVKKSKEMYRERQLPMDKLDEAVFKWHTQEITYLSV</sequence>
<evidence type="ECO:0000313" key="1">
    <source>
        <dbReference type="EMBL" id="KAK4328392.1"/>
    </source>
</evidence>
<accession>A0AAE1QNJ8</accession>
<dbReference type="EMBL" id="JAWZYT010000081">
    <property type="protein sequence ID" value="KAK4328392.1"/>
    <property type="molecule type" value="Genomic_DNA"/>
</dbReference>
<name>A0AAE1QNJ8_9EUCA</name>
<dbReference type="AlphaFoldDB" id="A0AAE1QNJ8"/>
<gene>
    <name evidence="1" type="ORF">Pmani_001217</name>
</gene>
<protein>
    <submittedName>
        <fullName evidence="1">Uncharacterized protein</fullName>
    </submittedName>
</protein>
<keyword evidence="2" id="KW-1185">Reference proteome</keyword>
<organism evidence="1 2">
    <name type="scientific">Petrolisthes manimaculis</name>
    <dbReference type="NCBI Taxonomy" id="1843537"/>
    <lineage>
        <taxon>Eukaryota</taxon>
        <taxon>Metazoa</taxon>
        <taxon>Ecdysozoa</taxon>
        <taxon>Arthropoda</taxon>
        <taxon>Crustacea</taxon>
        <taxon>Multicrustacea</taxon>
        <taxon>Malacostraca</taxon>
        <taxon>Eumalacostraca</taxon>
        <taxon>Eucarida</taxon>
        <taxon>Decapoda</taxon>
        <taxon>Pleocyemata</taxon>
        <taxon>Anomura</taxon>
        <taxon>Galatheoidea</taxon>
        <taxon>Porcellanidae</taxon>
        <taxon>Petrolisthes</taxon>
    </lineage>
</organism>
<dbReference type="Proteomes" id="UP001292094">
    <property type="component" value="Unassembled WGS sequence"/>
</dbReference>
<proteinExistence type="predicted"/>
<evidence type="ECO:0000313" key="2">
    <source>
        <dbReference type="Proteomes" id="UP001292094"/>
    </source>
</evidence>
<reference evidence="1" key="1">
    <citation type="submission" date="2023-11" db="EMBL/GenBank/DDBJ databases">
        <title>Genome assemblies of two species of porcelain crab, Petrolisthes cinctipes and Petrolisthes manimaculis (Anomura: Porcellanidae).</title>
        <authorList>
            <person name="Angst P."/>
        </authorList>
    </citation>
    <scope>NUCLEOTIDE SEQUENCE</scope>
    <source>
        <strain evidence="1">PB745_02</strain>
        <tissue evidence="1">Gill</tissue>
    </source>
</reference>
<comment type="caution">
    <text evidence="1">The sequence shown here is derived from an EMBL/GenBank/DDBJ whole genome shotgun (WGS) entry which is preliminary data.</text>
</comment>